<dbReference type="GO" id="GO:0042302">
    <property type="term" value="F:structural constituent of cuticle"/>
    <property type="evidence" value="ECO:0007669"/>
    <property type="project" value="UniProtKB-UniRule"/>
</dbReference>
<dbReference type="AlphaFoldDB" id="A0AAW0U2E4"/>
<keyword evidence="5" id="KW-1185">Reference proteome</keyword>
<dbReference type="InterPro" id="IPR051217">
    <property type="entry name" value="Insect_Cuticle_Struc_Prot"/>
</dbReference>
<evidence type="ECO:0000256" key="3">
    <source>
        <dbReference type="SAM" id="MobiDB-lite"/>
    </source>
</evidence>
<keyword evidence="1 2" id="KW-0193">Cuticle</keyword>
<evidence type="ECO:0000256" key="1">
    <source>
        <dbReference type="ARBA" id="ARBA00022460"/>
    </source>
</evidence>
<dbReference type="PANTHER" id="PTHR12236:SF79">
    <property type="entry name" value="CUTICULAR PROTEIN 50CB-RELATED"/>
    <property type="match status" value="1"/>
</dbReference>
<dbReference type="InterPro" id="IPR000618">
    <property type="entry name" value="Insect_cuticle"/>
</dbReference>
<dbReference type="PROSITE" id="PS51155">
    <property type="entry name" value="CHIT_BIND_RR_2"/>
    <property type="match status" value="1"/>
</dbReference>
<comment type="caution">
    <text evidence="4">The sequence shown here is derived from an EMBL/GenBank/DDBJ whole genome shotgun (WGS) entry which is preliminary data.</text>
</comment>
<evidence type="ECO:0008006" key="6">
    <source>
        <dbReference type="Google" id="ProtNLM"/>
    </source>
</evidence>
<dbReference type="PANTHER" id="PTHR12236">
    <property type="entry name" value="STRUCTURAL CONTITUENT OF CUTICLE"/>
    <property type="match status" value="1"/>
</dbReference>
<evidence type="ECO:0000313" key="4">
    <source>
        <dbReference type="EMBL" id="KAK8392567.1"/>
    </source>
</evidence>
<accession>A0AAW0U2E4</accession>
<feature type="region of interest" description="Disordered" evidence="3">
    <location>
        <begin position="186"/>
        <end position="208"/>
    </location>
</feature>
<dbReference type="Pfam" id="PF00379">
    <property type="entry name" value="Chitin_bind_4"/>
    <property type="match status" value="1"/>
</dbReference>
<evidence type="ECO:0000256" key="2">
    <source>
        <dbReference type="PROSITE-ProRule" id="PRU00497"/>
    </source>
</evidence>
<dbReference type="GO" id="GO:0005615">
    <property type="term" value="C:extracellular space"/>
    <property type="evidence" value="ECO:0007669"/>
    <property type="project" value="TreeGrafter"/>
</dbReference>
<dbReference type="GO" id="GO:0031012">
    <property type="term" value="C:extracellular matrix"/>
    <property type="evidence" value="ECO:0007669"/>
    <property type="project" value="TreeGrafter"/>
</dbReference>
<evidence type="ECO:0000313" key="5">
    <source>
        <dbReference type="Proteomes" id="UP001487740"/>
    </source>
</evidence>
<sequence>MAHTLPPMRGKAGSIATLLGVAGLGRHGAALYNAAAPLLGSHCRCSSPPTMSLQVVVAVLSTLAVAALAAPSNLPSYHAPVHPAPSYHAPAHPTPSYHAPRPSYHAPAQYADVSPHYNTQYAVKDDYSGNDFGAQEARDGYSTQGSYYVLLPDGRLQRVTYHVDGDSGYVADVTYEGEAQYPQTYGHAPAPSYGHAPAPSYTPRPAYG</sequence>
<dbReference type="Proteomes" id="UP001487740">
    <property type="component" value="Unassembled WGS sequence"/>
</dbReference>
<protein>
    <recommendedName>
        <fullName evidence="6">Pro-resilin</fullName>
    </recommendedName>
</protein>
<reference evidence="4 5" key="1">
    <citation type="submission" date="2023-03" db="EMBL/GenBank/DDBJ databases">
        <title>High-quality genome of Scylla paramamosain provides insights in environmental adaptation.</title>
        <authorList>
            <person name="Zhang L."/>
        </authorList>
    </citation>
    <scope>NUCLEOTIDE SEQUENCE [LARGE SCALE GENOMIC DNA]</scope>
    <source>
        <strain evidence="4">LZ_2023a</strain>
        <tissue evidence="4">Muscle</tissue>
    </source>
</reference>
<gene>
    <name evidence="4" type="ORF">O3P69_014755</name>
</gene>
<proteinExistence type="predicted"/>
<dbReference type="EMBL" id="JARAKH010000022">
    <property type="protein sequence ID" value="KAK8392567.1"/>
    <property type="molecule type" value="Genomic_DNA"/>
</dbReference>
<organism evidence="4 5">
    <name type="scientific">Scylla paramamosain</name>
    <name type="common">Mud crab</name>
    <dbReference type="NCBI Taxonomy" id="85552"/>
    <lineage>
        <taxon>Eukaryota</taxon>
        <taxon>Metazoa</taxon>
        <taxon>Ecdysozoa</taxon>
        <taxon>Arthropoda</taxon>
        <taxon>Crustacea</taxon>
        <taxon>Multicrustacea</taxon>
        <taxon>Malacostraca</taxon>
        <taxon>Eumalacostraca</taxon>
        <taxon>Eucarida</taxon>
        <taxon>Decapoda</taxon>
        <taxon>Pleocyemata</taxon>
        <taxon>Brachyura</taxon>
        <taxon>Eubrachyura</taxon>
        <taxon>Portunoidea</taxon>
        <taxon>Portunidae</taxon>
        <taxon>Portuninae</taxon>
        <taxon>Scylla</taxon>
    </lineage>
</organism>
<name>A0AAW0U2E4_SCYPA</name>